<dbReference type="RefSeq" id="WP_243402042.1">
    <property type="nucleotide sequence ID" value="NZ_NPEG01000007.1"/>
</dbReference>
<evidence type="ECO:0000256" key="1">
    <source>
        <dbReference type="SAM" id="Phobius"/>
    </source>
</evidence>
<keyword evidence="3" id="KW-1185">Reference proteome</keyword>
<keyword evidence="1" id="KW-1133">Transmembrane helix</keyword>
<protein>
    <submittedName>
        <fullName evidence="2">Uncharacterized protein</fullName>
    </submittedName>
</protein>
<dbReference type="EMBL" id="NPEI01000005">
    <property type="protein sequence ID" value="PKA15866.1"/>
    <property type="molecule type" value="Genomic_DNA"/>
</dbReference>
<name>A0ABX4PLS9_9LEPT</name>
<keyword evidence="1" id="KW-0812">Transmembrane</keyword>
<comment type="caution">
    <text evidence="2">The sequence shown here is derived from an EMBL/GenBank/DDBJ whole genome shotgun (WGS) entry which is preliminary data.</text>
</comment>
<keyword evidence="1" id="KW-0472">Membrane</keyword>
<accession>A0ABX4PLS9</accession>
<reference evidence="2 3" key="1">
    <citation type="submission" date="2017-07" db="EMBL/GenBank/DDBJ databases">
        <title>Leptospira spp. isolated from tropical soils.</title>
        <authorList>
            <person name="Thibeaux R."/>
            <person name="Iraola G."/>
            <person name="Ferres I."/>
            <person name="Bierque E."/>
            <person name="Girault D."/>
            <person name="Soupe-Gilbert M.-E."/>
            <person name="Picardeau M."/>
            <person name="Goarant C."/>
        </authorList>
    </citation>
    <scope>NUCLEOTIDE SEQUENCE [LARGE SCALE GENOMIC DNA]</scope>
    <source>
        <strain evidence="2 3">ATI7-C-A2</strain>
    </source>
</reference>
<evidence type="ECO:0000313" key="3">
    <source>
        <dbReference type="Proteomes" id="UP000231857"/>
    </source>
</evidence>
<feature type="transmembrane region" description="Helical" evidence="1">
    <location>
        <begin position="12"/>
        <end position="33"/>
    </location>
</feature>
<dbReference type="Proteomes" id="UP000231857">
    <property type="component" value="Unassembled WGS sequence"/>
</dbReference>
<sequence length="85" mass="9723">MDQEISYSNRHWINVTAAFFLASLPILIIQVFHSSLYFKSEVPPYLVFHNIAESFSIIVSMSIFGVGKALKHLKPFLHSSKKELL</sequence>
<proteinExistence type="predicted"/>
<feature type="transmembrane region" description="Helical" evidence="1">
    <location>
        <begin position="45"/>
        <end position="66"/>
    </location>
</feature>
<gene>
    <name evidence="2" type="ORF">CH363_10125</name>
</gene>
<evidence type="ECO:0000313" key="2">
    <source>
        <dbReference type="EMBL" id="PKA15866.1"/>
    </source>
</evidence>
<organism evidence="2 3">
    <name type="scientific">Leptospira haakeii</name>
    <dbReference type="NCBI Taxonomy" id="2023198"/>
    <lineage>
        <taxon>Bacteria</taxon>
        <taxon>Pseudomonadati</taxon>
        <taxon>Spirochaetota</taxon>
        <taxon>Spirochaetia</taxon>
        <taxon>Leptospirales</taxon>
        <taxon>Leptospiraceae</taxon>
        <taxon>Leptospira</taxon>
    </lineage>
</organism>